<keyword evidence="4" id="KW-1185">Reference proteome</keyword>
<dbReference type="HOGENOM" id="CLU_034964_0_0_1"/>
<dbReference type="eggNOG" id="ENOG502SIJ0">
    <property type="taxonomic scope" value="Eukaryota"/>
</dbReference>
<evidence type="ECO:0000313" key="4">
    <source>
        <dbReference type="Proteomes" id="UP000007322"/>
    </source>
</evidence>
<accession>G2QA14</accession>
<gene>
    <name evidence="3" type="ORF">MYCTH_2314711</name>
</gene>
<dbReference type="KEGG" id="mtm:MYCTH_2314711"/>
<dbReference type="GeneID" id="11510668"/>
<proteinExistence type="predicted"/>
<feature type="compositionally biased region" description="Acidic residues" evidence="1">
    <location>
        <begin position="465"/>
        <end position="495"/>
    </location>
</feature>
<sequence length="495" mass="55742">MAANQSSAVNPQLESRLAQVPLEILLRITSHITTPDLGNVRLSCRALERSLFNSFAHEFFRKKQFMATTDSLQALIDISKHPTLSPVLKHVILSVDRPFIPSYPLWNLSNSDRNSEARARLELAKADQMHLLVTGGLRDMLAEAFANLANLEIVDIRDFNSPSRSRDGPGTQWTSWGAKTLSRLANTTVQPRLEGDDDPYTSQIFAAAVAGLAVAQARPKSLEVPIRGRGYAALALHDTAFYIPPRIEGPVSSLLANLKTLHLTLDLTHPKRMRFFMLQRFLSRTINLTWLRLNFTLKSQPQDQEELLLWLALKDSKTPVAPFDAGPIQLAHLERLDLGTVVLEPRVILGLASKFAPTLRSLYLRQVSLQEYENARRRPEDLVNPWKRCLTELSRIRGLSLRVLDLSSILVGWDRQRCGVSFKVSDDSTAQNWTCSTDKISLEKAVAKAIEAMVVEWPRQSELQPMDEDDSEGEEDEDDQETSDEEEEGEDEEDN</sequence>
<dbReference type="Proteomes" id="UP000007322">
    <property type="component" value="Chromosome 2"/>
</dbReference>
<dbReference type="RefSeq" id="XP_003661863.1">
    <property type="nucleotide sequence ID" value="XM_003661815.1"/>
</dbReference>
<dbReference type="OrthoDB" id="5279008at2759"/>
<evidence type="ECO:0000313" key="3">
    <source>
        <dbReference type="EMBL" id="AEO56618.1"/>
    </source>
</evidence>
<dbReference type="InParanoid" id="G2QA14"/>
<evidence type="ECO:0000256" key="1">
    <source>
        <dbReference type="SAM" id="MobiDB-lite"/>
    </source>
</evidence>
<dbReference type="PROSITE" id="PS50181">
    <property type="entry name" value="FBOX"/>
    <property type="match status" value="1"/>
</dbReference>
<name>G2QA14_THET4</name>
<dbReference type="EMBL" id="CP003003">
    <property type="protein sequence ID" value="AEO56618.1"/>
    <property type="molecule type" value="Genomic_DNA"/>
</dbReference>
<dbReference type="InterPro" id="IPR001810">
    <property type="entry name" value="F-box_dom"/>
</dbReference>
<dbReference type="AlphaFoldDB" id="G2QA14"/>
<dbReference type="VEuPathDB" id="FungiDB:MYCTH_2314711"/>
<dbReference type="OMA" id="FGMMNVE"/>
<organism evidence="3 4">
    <name type="scientific">Thermothelomyces thermophilus (strain ATCC 42464 / BCRC 31852 / DSM 1799)</name>
    <name type="common">Sporotrichum thermophile</name>
    <dbReference type="NCBI Taxonomy" id="573729"/>
    <lineage>
        <taxon>Eukaryota</taxon>
        <taxon>Fungi</taxon>
        <taxon>Dikarya</taxon>
        <taxon>Ascomycota</taxon>
        <taxon>Pezizomycotina</taxon>
        <taxon>Sordariomycetes</taxon>
        <taxon>Sordariomycetidae</taxon>
        <taxon>Sordariales</taxon>
        <taxon>Chaetomiaceae</taxon>
        <taxon>Thermothelomyces</taxon>
    </lineage>
</organism>
<reference evidence="3 4" key="1">
    <citation type="journal article" date="2011" name="Nat. Biotechnol.">
        <title>Comparative genomic analysis of the thermophilic biomass-degrading fungi Myceliophthora thermophila and Thielavia terrestris.</title>
        <authorList>
            <person name="Berka R.M."/>
            <person name="Grigoriev I.V."/>
            <person name="Otillar R."/>
            <person name="Salamov A."/>
            <person name="Grimwood J."/>
            <person name="Reid I."/>
            <person name="Ishmael N."/>
            <person name="John T."/>
            <person name="Darmond C."/>
            <person name="Moisan M.-C."/>
            <person name="Henrissat B."/>
            <person name="Coutinho P.M."/>
            <person name="Lombard V."/>
            <person name="Natvig D.O."/>
            <person name="Lindquist E."/>
            <person name="Schmutz J."/>
            <person name="Lucas S."/>
            <person name="Harris P."/>
            <person name="Powlowski J."/>
            <person name="Bellemare A."/>
            <person name="Taylor D."/>
            <person name="Butler G."/>
            <person name="de Vries R.P."/>
            <person name="Allijn I.E."/>
            <person name="van den Brink J."/>
            <person name="Ushinsky S."/>
            <person name="Storms R."/>
            <person name="Powell A.J."/>
            <person name="Paulsen I.T."/>
            <person name="Elbourne L.D.H."/>
            <person name="Baker S.E."/>
            <person name="Magnuson J."/>
            <person name="LaBoissiere S."/>
            <person name="Clutterbuck A.J."/>
            <person name="Martinez D."/>
            <person name="Wogulis M."/>
            <person name="de Leon A.L."/>
            <person name="Rey M.W."/>
            <person name="Tsang A."/>
        </authorList>
    </citation>
    <scope>NUCLEOTIDE SEQUENCE [LARGE SCALE GENOMIC DNA]</scope>
    <source>
        <strain evidence="4">ATCC 42464 / BCRC 31852 / DSM 1799</strain>
    </source>
</reference>
<evidence type="ECO:0000259" key="2">
    <source>
        <dbReference type="PROSITE" id="PS50181"/>
    </source>
</evidence>
<feature type="domain" description="F-box" evidence="2">
    <location>
        <begin position="14"/>
        <end position="63"/>
    </location>
</feature>
<protein>
    <recommendedName>
        <fullName evidence="2">F-box domain-containing protein</fullName>
    </recommendedName>
</protein>
<feature type="region of interest" description="Disordered" evidence="1">
    <location>
        <begin position="457"/>
        <end position="495"/>
    </location>
</feature>